<keyword evidence="1" id="KW-0812">Transmembrane</keyword>
<dbReference type="RefSeq" id="WP_139984335.1">
    <property type="nucleotide sequence ID" value="NZ_CP041046.1"/>
</dbReference>
<feature type="transmembrane region" description="Helical" evidence="1">
    <location>
        <begin position="24"/>
        <end position="43"/>
    </location>
</feature>
<evidence type="ECO:0000313" key="3">
    <source>
        <dbReference type="Proteomes" id="UP000316093"/>
    </source>
</evidence>
<protein>
    <submittedName>
        <fullName evidence="2">Uncharacterized protein</fullName>
    </submittedName>
</protein>
<gene>
    <name evidence="2" type="ORF">FIV34_15565</name>
</gene>
<organism evidence="2 3">
    <name type="scientific">Luteibacter pinisoli</name>
    <dbReference type="NCBI Taxonomy" id="2589080"/>
    <lineage>
        <taxon>Bacteria</taxon>
        <taxon>Pseudomonadati</taxon>
        <taxon>Pseudomonadota</taxon>
        <taxon>Gammaproteobacteria</taxon>
        <taxon>Lysobacterales</taxon>
        <taxon>Rhodanobacteraceae</taxon>
        <taxon>Luteibacter</taxon>
    </lineage>
</organism>
<evidence type="ECO:0000256" key="1">
    <source>
        <dbReference type="SAM" id="Phobius"/>
    </source>
</evidence>
<feature type="transmembrane region" description="Helical" evidence="1">
    <location>
        <begin position="49"/>
        <end position="74"/>
    </location>
</feature>
<dbReference type="KEGG" id="lpy:FIV34_15565"/>
<dbReference type="Proteomes" id="UP000316093">
    <property type="component" value="Chromosome"/>
</dbReference>
<name>A0A4Y5Z8Q0_9GAMM</name>
<proteinExistence type="predicted"/>
<accession>A0A4Y5Z8Q0</accession>
<evidence type="ECO:0000313" key="2">
    <source>
        <dbReference type="EMBL" id="QDE40523.1"/>
    </source>
</evidence>
<sequence length="78" mass="8470">MAAKDAQPHRDESACRRRHWSTRWLTPVVWLLGYTALGAAAYLSEDYIFSALVIALGVAIALIHGMFALAVAVLDADA</sequence>
<dbReference type="EMBL" id="CP041046">
    <property type="protein sequence ID" value="QDE40523.1"/>
    <property type="molecule type" value="Genomic_DNA"/>
</dbReference>
<keyword evidence="1" id="KW-0472">Membrane</keyword>
<reference evidence="2 3" key="1">
    <citation type="submission" date="2019-06" db="EMBL/GenBank/DDBJ databases">
        <title>A complete genome sequence for Luteibacter pinisoli MAH-14.</title>
        <authorList>
            <person name="Baltrus D.A."/>
        </authorList>
    </citation>
    <scope>NUCLEOTIDE SEQUENCE [LARGE SCALE GENOMIC DNA]</scope>
    <source>
        <strain evidence="2 3">MAH-14</strain>
    </source>
</reference>
<keyword evidence="1" id="KW-1133">Transmembrane helix</keyword>
<dbReference type="AlphaFoldDB" id="A0A4Y5Z8Q0"/>
<keyword evidence="3" id="KW-1185">Reference proteome</keyword>